<dbReference type="NCBIfam" id="TIGR00492">
    <property type="entry name" value="alr"/>
    <property type="match status" value="1"/>
</dbReference>
<evidence type="ECO:0000313" key="10">
    <source>
        <dbReference type="Proteomes" id="UP001524587"/>
    </source>
</evidence>
<dbReference type="SUPFAM" id="SSF51419">
    <property type="entry name" value="PLP-binding barrel"/>
    <property type="match status" value="1"/>
</dbReference>
<evidence type="ECO:0000256" key="7">
    <source>
        <dbReference type="HAMAP-Rule" id="MF_01201"/>
    </source>
</evidence>
<sequence>MTVLPDSVLPDGHGGRLRIDLGAIAANWRALSERASGAECAAVVKANAYGLGMERVAPALHAAGARSFFVAHLAEGVALRAVLGPDAAIHVLNGIPPGTAARFDAHALLPVLNSLNQVAEWSALADALGRTLPAALQFDTGMSRFGLSPADADTLEREPWRLERVSVILAMSHLGCADTPDHPANTQQRAAFEGLRARFAFPRWSLAASSGIFLQSAFHYDLVRPGAALYGVPPSAARPNPMRPVIRLEGRVVQCREIPAGAWVGYGATHVAARDSLIATVAVGYADGFLRAGSGRGAAVLPGWPGELPIIGRISMDCLAVDATGVDPALLPEGAALELIGPTRRLEDAAEAAGTIGYEMLTALGARYGRTYEGQGS</sequence>
<dbReference type="InterPro" id="IPR020622">
    <property type="entry name" value="Ala_racemase_pyridoxalP-BS"/>
</dbReference>
<comment type="catalytic activity">
    <reaction evidence="1 7">
        <text>L-alanine = D-alanine</text>
        <dbReference type="Rhea" id="RHEA:20249"/>
        <dbReference type="ChEBI" id="CHEBI:57416"/>
        <dbReference type="ChEBI" id="CHEBI:57972"/>
        <dbReference type="EC" id="5.1.1.1"/>
    </reaction>
</comment>
<comment type="caution">
    <text evidence="9">The sequence shown here is derived from an EMBL/GenBank/DDBJ whole genome shotgun (WGS) entry which is preliminary data.</text>
</comment>
<dbReference type="SUPFAM" id="SSF50621">
    <property type="entry name" value="Alanine racemase C-terminal domain-like"/>
    <property type="match status" value="1"/>
</dbReference>
<dbReference type="EC" id="5.1.1.1" evidence="4 7"/>
<dbReference type="InterPro" id="IPR001608">
    <property type="entry name" value="Ala_racemase_N"/>
</dbReference>
<evidence type="ECO:0000259" key="8">
    <source>
        <dbReference type="SMART" id="SM01005"/>
    </source>
</evidence>
<dbReference type="InterPro" id="IPR009006">
    <property type="entry name" value="Ala_racemase/Decarboxylase_C"/>
</dbReference>
<dbReference type="HAMAP" id="MF_01201">
    <property type="entry name" value="Ala_racemase"/>
    <property type="match status" value="1"/>
</dbReference>
<feature type="active site" description="Proton acceptor; specific for L-alanine" evidence="7">
    <location>
        <position position="266"/>
    </location>
</feature>
<dbReference type="Pfam" id="PF00842">
    <property type="entry name" value="Ala_racemase_C"/>
    <property type="match status" value="1"/>
</dbReference>
<feature type="domain" description="Alanine racemase C-terminal" evidence="8">
    <location>
        <begin position="245"/>
        <end position="373"/>
    </location>
</feature>
<comment type="cofactor">
    <cofactor evidence="2 7">
        <name>pyridoxal 5'-phosphate</name>
        <dbReference type="ChEBI" id="CHEBI:597326"/>
    </cofactor>
</comment>
<dbReference type="InterPro" id="IPR000821">
    <property type="entry name" value="Ala_racemase"/>
</dbReference>
<dbReference type="PRINTS" id="PR00992">
    <property type="entry name" value="ALARACEMASE"/>
</dbReference>
<proteinExistence type="inferred from homology"/>
<accession>A0ABT1WBX7</accession>
<evidence type="ECO:0000256" key="1">
    <source>
        <dbReference type="ARBA" id="ARBA00000316"/>
    </source>
</evidence>
<dbReference type="InterPro" id="IPR029066">
    <property type="entry name" value="PLP-binding_barrel"/>
</dbReference>
<dbReference type="PROSITE" id="PS00395">
    <property type="entry name" value="ALANINE_RACEMASE"/>
    <property type="match status" value="1"/>
</dbReference>
<evidence type="ECO:0000256" key="3">
    <source>
        <dbReference type="ARBA" id="ARBA00007880"/>
    </source>
</evidence>
<dbReference type="GO" id="GO:0008784">
    <property type="term" value="F:alanine racemase activity"/>
    <property type="evidence" value="ECO:0007669"/>
    <property type="project" value="UniProtKB-EC"/>
</dbReference>
<keyword evidence="10" id="KW-1185">Reference proteome</keyword>
<dbReference type="Pfam" id="PF01168">
    <property type="entry name" value="Ala_racemase_N"/>
    <property type="match status" value="1"/>
</dbReference>
<feature type="active site" description="Proton acceptor; specific for D-alanine" evidence="7">
    <location>
        <position position="45"/>
    </location>
</feature>
<name>A0ABT1WBX7_9PROT</name>
<comment type="similarity">
    <text evidence="3 7">Belongs to the alanine racemase family.</text>
</comment>
<dbReference type="SMART" id="SM01005">
    <property type="entry name" value="Ala_racemase_C"/>
    <property type="match status" value="1"/>
</dbReference>
<dbReference type="Gene3D" id="2.40.37.10">
    <property type="entry name" value="Lyase, Ornithine Decarboxylase, Chain A, domain 1"/>
    <property type="match status" value="1"/>
</dbReference>
<keyword evidence="5 7" id="KW-0663">Pyridoxal phosphate</keyword>
<feature type="binding site" evidence="7">
    <location>
        <position position="144"/>
    </location>
    <ligand>
        <name>substrate</name>
    </ligand>
</feature>
<reference evidence="9 10" key="1">
    <citation type="submission" date="2022-06" db="EMBL/GenBank/DDBJ databases">
        <title>Endosaccharibacter gen. nov., sp. nov., endophytic bacteria isolated from sugarcane.</title>
        <authorList>
            <person name="Pitiwittayakul N."/>
            <person name="Yukphan P."/>
            <person name="Charoenyingcharoen P."/>
            <person name="Tanasupawat S."/>
        </authorList>
    </citation>
    <scope>NUCLEOTIDE SEQUENCE [LARGE SCALE GENOMIC DNA]</scope>
    <source>
        <strain evidence="9 10">KSS8</strain>
    </source>
</reference>
<dbReference type="Gene3D" id="3.20.20.10">
    <property type="entry name" value="Alanine racemase"/>
    <property type="match status" value="1"/>
</dbReference>
<feature type="binding site" evidence="7">
    <location>
        <position position="316"/>
    </location>
    <ligand>
        <name>substrate</name>
    </ligand>
</feature>
<dbReference type="EMBL" id="JAMSKV010000016">
    <property type="protein sequence ID" value="MCQ8279767.1"/>
    <property type="molecule type" value="Genomic_DNA"/>
</dbReference>
<dbReference type="Proteomes" id="UP001524587">
    <property type="component" value="Unassembled WGS sequence"/>
</dbReference>
<feature type="modified residue" description="N6-(pyridoxal phosphate)lysine" evidence="7">
    <location>
        <position position="45"/>
    </location>
</feature>
<evidence type="ECO:0000256" key="4">
    <source>
        <dbReference type="ARBA" id="ARBA00013089"/>
    </source>
</evidence>
<evidence type="ECO:0000313" key="9">
    <source>
        <dbReference type="EMBL" id="MCQ8279767.1"/>
    </source>
</evidence>
<keyword evidence="6 7" id="KW-0413">Isomerase</keyword>
<comment type="pathway">
    <text evidence="7">Amino-acid biosynthesis; D-alanine biosynthesis; D-alanine from L-alanine: step 1/1.</text>
</comment>
<evidence type="ECO:0000256" key="5">
    <source>
        <dbReference type="ARBA" id="ARBA00022898"/>
    </source>
</evidence>
<organism evidence="9 10">
    <name type="scientific">Endosaccharibacter trunci</name>
    <dbReference type="NCBI Taxonomy" id="2812733"/>
    <lineage>
        <taxon>Bacteria</taxon>
        <taxon>Pseudomonadati</taxon>
        <taxon>Pseudomonadota</taxon>
        <taxon>Alphaproteobacteria</taxon>
        <taxon>Acetobacterales</taxon>
        <taxon>Acetobacteraceae</taxon>
        <taxon>Endosaccharibacter</taxon>
    </lineage>
</organism>
<dbReference type="PANTHER" id="PTHR30511">
    <property type="entry name" value="ALANINE RACEMASE"/>
    <property type="match status" value="1"/>
</dbReference>
<evidence type="ECO:0000256" key="6">
    <source>
        <dbReference type="ARBA" id="ARBA00023235"/>
    </source>
</evidence>
<gene>
    <name evidence="9" type="primary">alr</name>
    <name evidence="9" type="ORF">NFI95_15080</name>
</gene>
<dbReference type="CDD" id="cd00430">
    <property type="entry name" value="PLPDE_III_AR"/>
    <property type="match status" value="1"/>
</dbReference>
<evidence type="ECO:0000256" key="2">
    <source>
        <dbReference type="ARBA" id="ARBA00001933"/>
    </source>
</evidence>
<protein>
    <recommendedName>
        <fullName evidence="4 7">Alanine racemase</fullName>
        <ecNumber evidence="4 7">5.1.1.1</ecNumber>
    </recommendedName>
</protein>
<dbReference type="RefSeq" id="WP_422865256.1">
    <property type="nucleotide sequence ID" value="NZ_JAMSKV010000016.1"/>
</dbReference>
<dbReference type="InterPro" id="IPR011079">
    <property type="entry name" value="Ala_racemase_C"/>
</dbReference>
<dbReference type="PANTHER" id="PTHR30511:SF0">
    <property type="entry name" value="ALANINE RACEMASE, CATABOLIC-RELATED"/>
    <property type="match status" value="1"/>
</dbReference>
<comment type="function">
    <text evidence="7">Catalyzes the interconversion of L-alanine and D-alanine. May also act on other amino acids.</text>
</comment>